<evidence type="ECO:0000256" key="2">
    <source>
        <dbReference type="ARBA" id="ARBA00022737"/>
    </source>
</evidence>
<feature type="repeat" description="PPR" evidence="3">
    <location>
        <begin position="260"/>
        <end position="294"/>
    </location>
</feature>
<evidence type="ECO:0000256" key="1">
    <source>
        <dbReference type="ARBA" id="ARBA00007626"/>
    </source>
</evidence>
<dbReference type="PANTHER" id="PTHR47447">
    <property type="entry name" value="OS03G0856100 PROTEIN"/>
    <property type="match status" value="1"/>
</dbReference>
<dbReference type="InterPro" id="IPR002885">
    <property type="entry name" value="PPR_rpt"/>
</dbReference>
<organism evidence="4 5">
    <name type="scientific">Fraxinus pennsylvanica</name>
    <dbReference type="NCBI Taxonomy" id="56036"/>
    <lineage>
        <taxon>Eukaryota</taxon>
        <taxon>Viridiplantae</taxon>
        <taxon>Streptophyta</taxon>
        <taxon>Embryophyta</taxon>
        <taxon>Tracheophyta</taxon>
        <taxon>Spermatophyta</taxon>
        <taxon>Magnoliopsida</taxon>
        <taxon>eudicotyledons</taxon>
        <taxon>Gunneridae</taxon>
        <taxon>Pentapetalae</taxon>
        <taxon>asterids</taxon>
        <taxon>lamiids</taxon>
        <taxon>Lamiales</taxon>
        <taxon>Oleaceae</taxon>
        <taxon>Oleeae</taxon>
        <taxon>Fraxinus</taxon>
    </lineage>
</organism>
<comment type="similarity">
    <text evidence="1">Belongs to the PPR family. P subfamily.</text>
</comment>
<dbReference type="Proteomes" id="UP000834106">
    <property type="component" value="Chromosome 23"/>
</dbReference>
<accession>A0AAD2AHC1</accession>
<dbReference type="AlphaFoldDB" id="A0AAD2AHC1"/>
<name>A0AAD2AHC1_9LAMI</name>
<protein>
    <recommendedName>
        <fullName evidence="6">Pentatricopeptide repeat-containing protein</fullName>
    </recommendedName>
</protein>
<dbReference type="Pfam" id="PF13041">
    <property type="entry name" value="PPR_2"/>
    <property type="match status" value="2"/>
</dbReference>
<feature type="repeat" description="PPR" evidence="3">
    <location>
        <begin position="330"/>
        <end position="364"/>
    </location>
</feature>
<dbReference type="PROSITE" id="PS51375">
    <property type="entry name" value="PPR"/>
    <property type="match status" value="4"/>
</dbReference>
<feature type="repeat" description="PPR" evidence="3">
    <location>
        <begin position="295"/>
        <end position="329"/>
    </location>
</feature>
<gene>
    <name evidence="4" type="ORF">FPE_LOCUS35039</name>
</gene>
<sequence length="429" mass="49459">MLAATASKFKANLRKTNLICHYYHRSNFLNTPNYEGALRMYVKGIWGFTTAPHGARNYQVIRYVKSIPVRIFWIWPFFAIYSNSFHNRQSIPTQAPPPQESNDEILNEILAAIEDSSVSREEICTTYLSKLCTAGDLISAARLLHFLCKKHIFFSPRAYERLLVAAGEKNDIDVLLKIFKDFLVSCDSIRLTTYLILAGVFVKHNDPVMLLKFIKEVSEMVIPRNEIVLNRLIFAFDKCGHVDKALFVFDHMKSLECEPDLVTYNTILGIFGRLGKIDEMLHEFAAMKKADLIPDIVTYNTLLTSLWKVGRFDLCLVYFKEMSERGVQPDLRTYKALIESLGRSGKIEEALRIFEEMKSKSIQPSIHIYRALIFSLKRTGKTELALKFSKEMKECLPDFVGPKDSTWKRRYKSIEVNKTLESPDVEWFG</sequence>
<keyword evidence="5" id="KW-1185">Reference proteome</keyword>
<dbReference type="EMBL" id="OU503058">
    <property type="protein sequence ID" value="CAI9787609.1"/>
    <property type="molecule type" value="Genomic_DNA"/>
</dbReference>
<dbReference type="Pfam" id="PF13812">
    <property type="entry name" value="PPR_3"/>
    <property type="match status" value="1"/>
</dbReference>
<evidence type="ECO:0000313" key="5">
    <source>
        <dbReference type="Proteomes" id="UP000834106"/>
    </source>
</evidence>
<dbReference type="NCBIfam" id="TIGR00756">
    <property type="entry name" value="PPR"/>
    <property type="match status" value="4"/>
</dbReference>
<proteinExistence type="inferred from homology"/>
<reference evidence="4" key="1">
    <citation type="submission" date="2023-05" db="EMBL/GenBank/DDBJ databases">
        <authorList>
            <person name="Huff M."/>
        </authorList>
    </citation>
    <scope>NUCLEOTIDE SEQUENCE</scope>
</reference>
<keyword evidence="2" id="KW-0677">Repeat</keyword>
<evidence type="ECO:0008006" key="6">
    <source>
        <dbReference type="Google" id="ProtNLM"/>
    </source>
</evidence>
<evidence type="ECO:0000256" key="3">
    <source>
        <dbReference type="PROSITE-ProRule" id="PRU00708"/>
    </source>
</evidence>
<dbReference type="PANTHER" id="PTHR47447:SF17">
    <property type="entry name" value="OS12G0638900 PROTEIN"/>
    <property type="match status" value="1"/>
</dbReference>
<dbReference type="Gene3D" id="1.25.40.10">
    <property type="entry name" value="Tetratricopeptide repeat domain"/>
    <property type="match status" value="2"/>
</dbReference>
<dbReference type="InterPro" id="IPR011990">
    <property type="entry name" value="TPR-like_helical_dom_sf"/>
</dbReference>
<feature type="repeat" description="PPR" evidence="3">
    <location>
        <begin position="225"/>
        <end position="259"/>
    </location>
</feature>
<evidence type="ECO:0000313" key="4">
    <source>
        <dbReference type="EMBL" id="CAI9787609.1"/>
    </source>
</evidence>